<evidence type="ECO:0000256" key="6">
    <source>
        <dbReference type="HAMAP-Rule" id="MF_04166"/>
    </source>
</evidence>
<dbReference type="HAMAP" id="MF_04166">
    <property type="entry name" value="Phage_PURZ"/>
    <property type="match status" value="1"/>
</dbReference>
<keyword evidence="2 6" id="KW-0479">Metal-binding</keyword>
<feature type="binding site" evidence="6">
    <location>
        <position position="185"/>
    </location>
    <ligand>
        <name>ATP</name>
        <dbReference type="ChEBI" id="CHEBI:30616"/>
    </ligand>
</feature>
<accession>A0A6J5SYB7</accession>
<comment type="catalytic activity">
    <reaction evidence="6">
        <text>dGMP + L-aspartate + ATP = (2S)-2-amino-2'-deoxyadenylo-succinate + ADP + phosphate + 2 H(+)</text>
        <dbReference type="Rhea" id="RHEA:67628"/>
        <dbReference type="ChEBI" id="CHEBI:15378"/>
        <dbReference type="ChEBI" id="CHEBI:29991"/>
        <dbReference type="ChEBI" id="CHEBI:30616"/>
        <dbReference type="ChEBI" id="CHEBI:43474"/>
        <dbReference type="ChEBI" id="CHEBI:57673"/>
        <dbReference type="ChEBI" id="CHEBI:172924"/>
        <dbReference type="ChEBI" id="CHEBI:456216"/>
        <dbReference type="EC" id="6.3.4.25"/>
    </reaction>
</comment>
<feature type="binding site" evidence="6">
    <location>
        <position position="200"/>
    </location>
    <ligand>
        <name>dGMP</name>
        <dbReference type="ChEBI" id="CHEBI:57673"/>
    </ligand>
</feature>
<dbReference type="PANTHER" id="PTHR11846:SF0">
    <property type="entry name" value="ADENYLOSUCCINATE SYNTHETASE"/>
    <property type="match status" value="1"/>
</dbReference>
<proteinExistence type="inferred from homology"/>
<feature type="binding site" evidence="6">
    <location>
        <position position="45"/>
    </location>
    <ligand>
        <name>dGMP</name>
        <dbReference type="ChEBI" id="CHEBI:57673"/>
    </ligand>
</feature>
<dbReference type="EMBL" id="LR797420">
    <property type="protein sequence ID" value="CAB4215018.1"/>
    <property type="molecule type" value="Genomic_DNA"/>
</dbReference>
<dbReference type="Pfam" id="PF00709">
    <property type="entry name" value="Adenylsucc_synt"/>
    <property type="match status" value="2"/>
</dbReference>
<feature type="binding site" evidence="6">
    <location>
        <position position="15"/>
    </location>
    <ligand>
        <name>ATP</name>
        <dbReference type="ChEBI" id="CHEBI:30616"/>
    </ligand>
</feature>
<evidence type="ECO:0000256" key="5">
    <source>
        <dbReference type="ARBA" id="ARBA00022842"/>
    </source>
</evidence>
<dbReference type="Gene3D" id="3.40.440.10">
    <property type="entry name" value="Adenylosuccinate Synthetase, subunit A, domain 1"/>
    <property type="match status" value="2"/>
</dbReference>
<evidence type="ECO:0000256" key="4">
    <source>
        <dbReference type="ARBA" id="ARBA00022755"/>
    </source>
</evidence>
<feature type="binding site" evidence="6">
    <location>
        <position position="19"/>
    </location>
    <ligand>
        <name>ATP</name>
        <dbReference type="ChEBI" id="CHEBI:30616"/>
    </ligand>
</feature>
<dbReference type="GO" id="GO:0004019">
    <property type="term" value="F:adenylosuccinate synthase activity"/>
    <property type="evidence" value="ECO:0007669"/>
    <property type="project" value="InterPro"/>
</dbReference>
<comment type="function">
    <text evidence="6">Involved in the synthesis of the atypical nucleotide dZTP (2-amino-2'-deoxyadenosine-5'-triphosphate). Catalyzes the condensation of aspartate with deoxyguanylate into dSMP (N6-succino-2-amino-2'-deoxyadenylate), which undergoes defumarylation and phosphorylation respectively by host PurB and guanylate/nucleoside diphosphate kinases to give dZTP. dZTP is integrated into the viral genome instead of adenine by the viral DNA polymerase. This Z-base probably completely replaces adenosine and forms a triple bond to the opposite T-base. The resulting non-standard viral DNA is called Z-genome. The chemically modified DNA is probably harder for the host bacteria to digest with nucleases or restriction enzymes.</text>
</comment>
<dbReference type="EC" id="6.3.4.25" evidence="6"/>
<keyword evidence="1 6" id="KW-0436">Ligase</keyword>
<feature type="binding site" evidence="6">
    <location>
        <position position="18"/>
    </location>
    <ligand>
        <name>ATP</name>
        <dbReference type="ChEBI" id="CHEBI:30616"/>
    </ligand>
</feature>
<keyword evidence="4 6" id="KW-0658">Purine biosynthesis</keyword>
<dbReference type="GO" id="GO:0044208">
    <property type="term" value="P:'de novo' AMP biosynthetic process"/>
    <property type="evidence" value="ECO:0007669"/>
    <property type="project" value="TreeGrafter"/>
</dbReference>
<feature type="active site" description="Proton acceptor" evidence="6">
    <location>
        <position position="15"/>
    </location>
</feature>
<feature type="binding site" evidence="6">
    <location>
        <position position="268"/>
    </location>
    <ligand>
        <name>L-aspartate</name>
        <dbReference type="ChEBI" id="CHEBI:29991"/>
    </ligand>
</feature>
<reference evidence="8" key="1">
    <citation type="submission" date="2020-05" db="EMBL/GenBank/DDBJ databases">
        <authorList>
            <person name="Chiriac C."/>
            <person name="Salcher M."/>
            <person name="Ghai R."/>
            <person name="Kavagutti S V."/>
        </authorList>
    </citation>
    <scope>NUCLEOTIDE SEQUENCE</scope>
</reference>
<keyword evidence="3 6" id="KW-0547">Nucleotide-binding</keyword>
<feature type="binding site" evidence="6">
    <location>
        <position position="15"/>
    </location>
    <ligand>
        <name>Mg(2+)</name>
        <dbReference type="ChEBI" id="CHEBI:18420"/>
    </ligand>
</feature>
<feature type="binding site" evidence="6">
    <location>
        <position position="262"/>
    </location>
    <ligand>
        <name>L-aspartate</name>
        <dbReference type="ChEBI" id="CHEBI:29991"/>
    </ligand>
</feature>
<feature type="binding site" evidence="6">
    <location>
        <position position="48"/>
    </location>
    <ligand>
        <name>ATP</name>
        <dbReference type="ChEBI" id="CHEBI:30616"/>
    </ligand>
</feature>
<feature type="binding site" evidence="6">
    <location>
        <position position="47"/>
    </location>
    <ligand>
        <name>ATP</name>
        <dbReference type="ChEBI" id="CHEBI:30616"/>
    </ligand>
</feature>
<evidence type="ECO:0000256" key="3">
    <source>
        <dbReference type="ARBA" id="ARBA00022741"/>
    </source>
</evidence>
<evidence type="ECO:0000256" key="2">
    <source>
        <dbReference type="ARBA" id="ARBA00022723"/>
    </source>
</evidence>
<organism evidence="8">
    <name type="scientific">uncultured Caudovirales phage</name>
    <dbReference type="NCBI Taxonomy" id="2100421"/>
    <lineage>
        <taxon>Viruses</taxon>
        <taxon>Duplodnaviria</taxon>
        <taxon>Heunggongvirae</taxon>
        <taxon>Uroviricota</taxon>
        <taxon>Caudoviricetes</taxon>
        <taxon>Peduoviridae</taxon>
        <taxon>Maltschvirus</taxon>
        <taxon>Maltschvirus maltsch</taxon>
    </lineage>
</organism>
<comment type="similarity">
    <text evidence="6">Belongs to the Caudovirales PurZ family.</text>
</comment>
<dbReference type="PANTHER" id="PTHR11846">
    <property type="entry name" value="ADENYLOSUCCINATE SYNTHETASE"/>
    <property type="match status" value="1"/>
</dbReference>
<protein>
    <recommendedName>
        <fullName evidence="6">N6-succino-2-amino-2'-deoxyadenylate synthase</fullName>
        <ecNumber evidence="6">6.3.4.25</ecNumber>
    </recommendedName>
    <alternativeName>
        <fullName evidence="6">2-amino-2'-deoxyadenylo-succinate synthase</fullName>
    </alternativeName>
    <alternativeName>
        <fullName evidence="6">PurZ</fullName>
    </alternativeName>
</protein>
<gene>
    <name evidence="6" type="primary">purZ</name>
    <name evidence="7" type="ORF">UFOVP1467_48</name>
    <name evidence="8" type="ORF">UFOVP1616_32</name>
</gene>
<evidence type="ECO:0000313" key="8">
    <source>
        <dbReference type="EMBL" id="CAB4219651.1"/>
    </source>
</evidence>
<comment type="caution">
    <text evidence="6">Lacks conserved residue(s) required for the propagation of feature annotation.</text>
</comment>
<dbReference type="InterPro" id="IPR001114">
    <property type="entry name" value="Adenylosuccinate_synthetase"/>
</dbReference>
<dbReference type="SMART" id="SM00788">
    <property type="entry name" value="Adenylsucc_synt"/>
    <property type="match status" value="1"/>
</dbReference>
<keyword evidence="5 6" id="KW-0460">Magnesium</keyword>
<dbReference type="GO" id="GO:0005524">
    <property type="term" value="F:ATP binding"/>
    <property type="evidence" value="ECO:0007669"/>
    <property type="project" value="UniProtKB-UniRule"/>
</dbReference>
<evidence type="ECO:0000313" key="7">
    <source>
        <dbReference type="EMBL" id="CAB4215018.1"/>
    </source>
</evidence>
<dbReference type="InterPro" id="IPR027417">
    <property type="entry name" value="P-loop_NTPase"/>
</dbReference>
<dbReference type="EMBL" id="LR797480">
    <property type="protein sequence ID" value="CAB4219651.1"/>
    <property type="molecule type" value="Genomic_DNA"/>
</dbReference>
<feature type="binding site" evidence="6">
    <location>
        <position position="262"/>
    </location>
    <ligand>
        <name>Mg(2+)</name>
        <dbReference type="ChEBI" id="CHEBI:18420"/>
    </ligand>
</feature>
<keyword evidence="6" id="KW-0067">ATP-binding</keyword>
<feature type="binding site" evidence="6">
    <location>
        <position position="263"/>
    </location>
    <ligand>
        <name>L-aspartate</name>
        <dbReference type="ChEBI" id="CHEBI:29991"/>
    </ligand>
</feature>
<dbReference type="InterPro" id="IPR046383">
    <property type="entry name" value="Phage_PurZ"/>
</dbReference>
<dbReference type="SUPFAM" id="SSF52540">
    <property type="entry name" value="P-loop containing nucleoside triphosphate hydrolases"/>
    <property type="match status" value="1"/>
</dbReference>
<evidence type="ECO:0000256" key="1">
    <source>
        <dbReference type="ARBA" id="ARBA00022598"/>
    </source>
</evidence>
<feature type="binding site" evidence="6">
    <location>
        <position position="49"/>
    </location>
    <ligand>
        <name>ATP</name>
        <dbReference type="ChEBI" id="CHEBI:30616"/>
    </ligand>
</feature>
<feature type="binding site" evidence="6">
    <location>
        <position position="15"/>
    </location>
    <ligand>
        <name>dGMP</name>
        <dbReference type="ChEBI" id="CHEBI:57673"/>
    </ligand>
</feature>
<feature type="binding site" evidence="6">
    <location>
        <position position="139"/>
    </location>
    <ligand>
        <name>dGMP</name>
        <dbReference type="ChEBI" id="CHEBI:57673"/>
    </ligand>
</feature>
<feature type="binding site" evidence="6">
    <location>
        <position position="47"/>
    </location>
    <ligand>
        <name>Mg(2+)</name>
        <dbReference type="ChEBI" id="CHEBI:18420"/>
    </ligand>
</feature>
<comment type="pathway">
    <text evidence="6">Purine metabolism.</text>
</comment>
<dbReference type="NCBIfam" id="NF038379">
    <property type="entry name" value="amino_Aden_PurZ"/>
    <property type="match status" value="1"/>
</dbReference>
<comment type="cofactor">
    <cofactor evidence="6">
        <name>Mg(2+)</name>
        <dbReference type="ChEBI" id="CHEBI:18420"/>
    </cofactor>
</comment>
<sequence>MSGKLTVVVGGQYGSEGKGAISGYLAAQALKEGTPFMGVRVAGPNAGHTVYGVGPQGEENYEWRLRSVPVNAVTNPKSICVIAAGSEIDMEVLLSEIFDLNAAGYNISERLVIDQSATMLTQEHHATELGRNMQAQFGSTSKGIGAARAARLMRSADLFGGDVDTAKMLRDHLAVGGDVVIEGTQGYGLGLHAGEYPFCTSQDCRAIDFLGQAGLSPWDPAVLDFSVIVVARTYPIRVAGNSGPLKNETSWSELGLPEEFTTVTRKVRRVGQYDHKLVRDAVAANGGAPVVQLALTMFDQVFTDLYGQAGPLELSQEQSDFIDEIEEGANAPVAFIGTSPTTIGWRA</sequence>
<name>A0A6J5SYB7_9CAUD</name>
<feature type="binding site" evidence="6">
    <location>
        <position position="140"/>
    </location>
    <ligand>
        <name>dGMP</name>
        <dbReference type="ChEBI" id="CHEBI:57673"/>
    </ligand>
</feature>
<dbReference type="InterPro" id="IPR042109">
    <property type="entry name" value="Adenylosuccinate_synth_dom1"/>
</dbReference>
<dbReference type="GO" id="GO:0000287">
    <property type="term" value="F:magnesium ion binding"/>
    <property type="evidence" value="ECO:0007669"/>
    <property type="project" value="UniProtKB-UniRule"/>
</dbReference>
<dbReference type="GO" id="GO:0046040">
    <property type="term" value="P:IMP metabolic process"/>
    <property type="evidence" value="ECO:0007669"/>
    <property type="project" value="TreeGrafter"/>
</dbReference>
<feature type="binding site" evidence="6">
    <location>
        <position position="17"/>
    </location>
    <ligand>
        <name>ATP</name>
        <dbReference type="ChEBI" id="CHEBI:30616"/>
    </ligand>
</feature>
<feature type="binding site" evidence="6">
    <location>
        <position position="154"/>
    </location>
    <ligand>
        <name>dGMP</name>
        <dbReference type="ChEBI" id="CHEBI:57673"/>
    </ligand>
</feature>